<comment type="subcellular location">
    <subcellularLocation>
        <location evidence="1">Cell membrane</location>
        <topology evidence="1">Multi-pass membrane protein</topology>
    </subcellularLocation>
</comment>
<dbReference type="Pfam" id="PF07690">
    <property type="entry name" value="MFS_1"/>
    <property type="match status" value="1"/>
</dbReference>
<keyword evidence="5 7" id="KW-1133">Transmembrane helix</keyword>
<name>A0A3M8SZX2_9ACTN</name>
<dbReference type="InterPro" id="IPR011701">
    <property type="entry name" value="MFS"/>
</dbReference>
<proteinExistence type="predicted"/>
<dbReference type="InterPro" id="IPR050171">
    <property type="entry name" value="MFS_Transporters"/>
</dbReference>
<dbReference type="EMBL" id="RIBZ01000826">
    <property type="protein sequence ID" value="RNF86937.1"/>
    <property type="molecule type" value="Genomic_DNA"/>
</dbReference>
<protein>
    <submittedName>
        <fullName evidence="8">MFS transporter</fullName>
    </submittedName>
</protein>
<dbReference type="PANTHER" id="PTHR23517:SF13">
    <property type="entry name" value="MAJOR FACILITATOR SUPERFAMILY MFS_1"/>
    <property type="match status" value="1"/>
</dbReference>
<dbReference type="InterPro" id="IPR036259">
    <property type="entry name" value="MFS_trans_sf"/>
</dbReference>
<feature type="transmembrane region" description="Helical" evidence="7">
    <location>
        <begin position="112"/>
        <end position="130"/>
    </location>
</feature>
<feature type="transmembrane region" description="Helical" evidence="7">
    <location>
        <begin position="221"/>
        <end position="246"/>
    </location>
</feature>
<feature type="transmembrane region" description="Helical" evidence="7">
    <location>
        <begin position="21"/>
        <end position="39"/>
    </location>
</feature>
<dbReference type="GO" id="GO:0022857">
    <property type="term" value="F:transmembrane transporter activity"/>
    <property type="evidence" value="ECO:0007669"/>
    <property type="project" value="InterPro"/>
</dbReference>
<reference evidence="8 9" key="1">
    <citation type="submission" date="2018-11" db="EMBL/GenBank/DDBJ databases">
        <title>The Potential of Streptomyces as Biocontrol Agents against the Tomato grey mould, Botrytis cinerea (Gray mold) Frontiers in Microbiology.</title>
        <authorList>
            <person name="Li D."/>
        </authorList>
    </citation>
    <scope>NUCLEOTIDE SEQUENCE [LARGE SCALE GENOMIC DNA]</scope>
    <source>
        <strain evidence="8 9">NEAU-LD23</strain>
    </source>
</reference>
<comment type="caution">
    <text evidence="8">The sequence shown here is derived from an EMBL/GenBank/DDBJ whole genome shotgun (WGS) entry which is preliminary data.</text>
</comment>
<evidence type="ECO:0000313" key="8">
    <source>
        <dbReference type="EMBL" id="RNF86937.1"/>
    </source>
</evidence>
<evidence type="ECO:0000256" key="6">
    <source>
        <dbReference type="ARBA" id="ARBA00023136"/>
    </source>
</evidence>
<gene>
    <name evidence="8" type="ORF">EEJ42_42670</name>
</gene>
<keyword evidence="9" id="KW-1185">Reference proteome</keyword>
<dbReference type="Gene3D" id="1.20.1250.20">
    <property type="entry name" value="MFS general substrate transporter like domains"/>
    <property type="match status" value="1"/>
</dbReference>
<evidence type="ECO:0000256" key="1">
    <source>
        <dbReference type="ARBA" id="ARBA00004651"/>
    </source>
</evidence>
<dbReference type="CDD" id="cd06174">
    <property type="entry name" value="MFS"/>
    <property type="match status" value="1"/>
</dbReference>
<evidence type="ECO:0000256" key="5">
    <source>
        <dbReference type="ARBA" id="ARBA00022989"/>
    </source>
</evidence>
<keyword evidence="2" id="KW-0813">Transport</keyword>
<dbReference type="SUPFAM" id="SSF103473">
    <property type="entry name" value="MFS general substrate transporter"/>
    <property type="match status" value="1"/>
</dbReference>
<dbReference type="PANTHER" id="PTHR23517">
    <property type="entry name" value="RESISTANCE PROTEIN MDTM, PUTATIVE-RELATED-RELATED"/>
    <property type="match status" value="1"/>
</dbReference>
<organism evidence="8 9">
    <name type="scientific">Streptomyces botrytidirepellens</name>
    <dbReference type="NCBI Taxonomy" id="2486417"/>
    <lineage>
        <taxon>Bacteria</taxon>
        <taxon>Bacillati</taxon>
        <taxon>Actinomycetota</taxon>
        <taxon>Actinomycetes</taxon>
        <taxon>Kitasatosporales</taxon>
        <taxon>Streptomycetaceae</taxon>
        <taxon>Streptomyces</taxon>
    </lineage>
</organism>
<evidence type="ECO:0000256" key="3">
    <source>
        <dbReference type="ARBA" id="ARBA00022475"/>
    </source>
</evidence>
<sequence>MADVADQRAIKTVSERAVRTTVLLVVVLTAGAYLPSPLYPDYQRLFGYDDLVMTLLFATFALVSGPALLLCGPAADLVGDRPVLRLSVLLAAAGSCCFLLADSPFWLFTGRIGHALALGAATGAAQALIARHRGPTARVAGPLLAGLAFAAGTALGPVASGVLAEYVPGMLTTPYVLHLALLAWVWHRLRRTVPAPMATGEERVPRRWRPTRPHIPPALRALFLVAGLTGFLAWAVVGIYLALLPALLEQTPHGDHPALTGGVLGSVLLWSLLAQLAAARRTAYAAQRYGLAALAGSLVLLAATGAASLPATLGSAVLAGIGHGLAYSGAARAVDARTPAGQRAGIGAALYLLFYWGSGAPAVAVGLLTTRMPLTTAVAWLSWGGVALTALALTATFRVGAGSHTAAHPPAASDIDHQILQRR</sequence>
<keyword evidence="6 7" id="KW-0472">Membrane</keyword>
<feature type="transmembrane region" description="Helical" evidence="7">
    <location>
        <begin position="289"/>
        <end position="307"/>
    </location>
</feature>
<evidence type="ECO:0000256" key="4">
    <source>
        <dbReference type="ARBA" id="ARBA00022692"/>
    </source>
</evidence>
<feature type="transmembrane region" description="Helical" evidence="7">
    <location>
        <begin position="166"/>
        <end position="186"/>
    </location>
</feature>
<feature type="transmembrane region" description="Helical" evidence="7">
    <location>
        <begin position="51"/>
        <end position="71"/>
    </location>
</feature>
<evidence type="ECO:0000256" key="7">
    <source>
        <dbReference type="SAM" id="Phobius"/>
    </source>
</evidence>
<accession>A0A3M8SZX2</accession>
<evidence type="ECO:0000313" key="9">
    <source>
        <dbReference type="Proteomes" id="UP000275401"/>
    </source>
</evidence>
<keyword evidence="4 7" id="KW-0812">Transmembrane</keyword>
<dbReference type="GO" id="GO:0005886">
    <property type="term" value="C:plasma membrane"/>
    <property type="evidence" value="ECO:0007669"/>
    <property type="project" value="UniProtKB-SubCell"/>
</dbReference>
<feature type="transmembrane region" description="Helical" evidence="7">
    <location>
        <begin position="142"/>
        <end position="160"/>
    </location>
</feature>
<feature type="transmembrane region" description="Helical" evidence="7">
    <location>
        <begin position="380"/>
        <end position="401"/>
    </location>
</feature>
<dbReference type="AlphaFoldDB" id="A0A3M8SZX2"/>
<evidence type="ECO:0000256" key="2">
    <source>
        <dbReference type="ARBA" id="ARBA00022448"/>
    </source>
</evidence>
<feature type="transmembrane region" description="Helical" evidence="7">
    <location>
        <begin position="258"/>
        <end position="277"/>
    </location>
</feature>
<dbReference type="Proteomes" id="UP000275401">
    <property type="component" value="Unassembled WGS sequence"/>
</dbReference>
<feature type="transmembrane region" description="Helical" evidence="7">
    <location>
        <begin position="346"/>
        <end position="368"/>
    </location>
</feature>
<feature type="transmembrane region" description="Helical" evidence="7">
    <location>
        <begin position="83"/>
        <end position="106"/>
    </location>
</feature>
<keyword evidence="3" id="KW-1003">Cell membrane</keyword>